<dbReference type="Pfam" id="PF03943">
    <property type="entry name" value="TAP_C"/>
    <property type="match status" value="1"/>
</dbReference>
<organism evidence="11 12">
    <name type="scientific">Neolentinus lepideus HHB14362 ss-1</name>
    <dbReference type="NCBI Taxonomy" id="1314782"/>
    <lineage>
        <taxon>Eukaryota</taxon>
        <taxon>Fungi</taxon>
        <taxon>Dikarya</taxon>
        <taxon>Basidiomycota</taxon>
        <taxon>Agaricomycotina</taxon>
        <taxon>Agaricomycetes</taxon>
        <taxon>Gloeophyllales</taxon>
        <taxon>Gloeophyllaceae</taxon>
        <taxon>Neolentinus</taxon>
    </lineage>
</organism>
<dbReference type="InterPro" id="IPR009060">
    <property type="entry name" value="UBA-like_sf"/>
</dbReference>
<dbReference type="GO" id="GO:0003723">
    <property type="term" value="F:RNA binding"/>
    <property type="evidence" value="ECO:0007669"/>
    <property type="project" value="TreeGrafter"/>
</dbReference>
<dbReference type="SMART" id="SM00804">
    <property type="entry name" value="TAP_C"/>
    <property type="match status" value="1"/>
</dbReference>
<dbReference type="InterPro" id="IPR002075">
    <property type="entry name" value="NTF2_dom"/>
</dbReference>
<dbReference type="Gene3D" id="3.80.10.10">
    <property type="entry name" value="Ribonuclease Inhibitor"/>
    <property type="match status" value="1"/>
</dbReference>
<dbReference type="Proteomes" id="UP000076761">
    <property type="component" value="Unassembled WGS sequence"/>
</dbReference>
<feature type="region of interest" description="Disordered" evidence="8">
    <location>
        <begin position="20"/>
        <end position="67"/>
    </location>
</feature>
<evidence type="ECO:0000313" key="11">
    <source>
        <dbReference type="EMBL" id="KZT19800.1"/>
    </source>
</evidence>
<feature type="domain" description="NTF2" evidence="9">
    <location>
        <begin position="322"/>
        <end position="503"/>
    </location>
</feature>
<keyword evidence="7" id="KW-0539">Nucleus</keyword>
<dbReference type="InterPro" id="IPR032675">
    <property type="entry name" value="LRR_dom_sf"/>
</dbReference>
<reference evidence="11 12" key="1">
    <citation type="journal article" date="2016" name="Mol. Biol. Evol.">
        <title>Comparative Genomics of Early-Diverging Mushroom-Forming Fungi Provides Insights into the Origins of Lignocellulose Decay Capabilities.</title>
        <authorList>
            <person name="Nagy L.G."/>
            <person name="Riley R."/>
            <person name="Tritt A."/>
            <person name="Adam C."/>
            <person name="Daum C."/>
            <person name="Floudas D."/>
            <person name="Sun H."/>
            <person name="Yadav J.S."/>
            <person name="Pangilinan J."/>
            <person name="Larsson K.H."/>
            <person name="Matsuura K."/>
            <person name="Barry K."/>
            <person name="Labutti K."/>
            <person name="Kuo R."/>
            <person name="Ohm R.A."/>
            <person name="Bhattacharya S.S."/>
            <person name="Shirouzu T."/>
            <person name="Yoshinaga Y."/>
            <person name="Martin F.M."/>
            <person name="Grigoriev I.V."/>
            <person name="Hibbett D.S."/>
        </authorList>
    </citation>
    <scope>NUCLEOTIDE SEQUENCE [LARGE SCALE GENOMIC DNA]</scope>
    <source>
        <strain evidence="11 12">HHB14362 ss-1</strain>
    </source>
</reference>
<sequence>MSSTQTTGARAIATSALRGAGLIDHDERMRDVSDKPGGRKGSSKHRAHRPRPIDAYKDHTPGPSRSSMLSARIIGATGEPLSIRGAARPTAVGRMRRNAISSVTGSTKSTLEPRTPTVARKAVDVWREFVKSRYNADAQFLNLERMLDDNIIRKSNLLPPGAPGSSVKEASVIFKLASQLKPEVKTVSLAHNNISHGQLLSSLSHYLPQIANLSLENNNLQMWRDLDYISTRNRRLEHLQELILTGNPIRELEYKNGRGDKYRGEIGRRFPSLTVLDREPMTVIAFDKPQASSSTAAAKLPTATTFPSDMQGSFITGVEPSLVSNFLARFLSTWDNQRASLLDAYHPSATFSFSANTAIPTRARLQGFQHSKEMPNQKKLEWGPWLSGGEGGSRNLSRMAGGLEKMVKSLHVGSDAAVRAMVALPRSKHDVSGSPEKFCVDAWPVGEGARMCLFMCVHGQFTEEPIGGERSFDRSFVLAPAPEGSRAKLNGWDIMIMSDQLVVRSYSSPEAWKPGPMRVQHGDPLPAFSSQQIPPQVQQELSQIPEPQRTLVLQICQRTGLNVKFAVDCLQGNGWDFDRAVKNFEEVKGNLARDAFL</sequence>
<evidence type="ECO:0000259" key="9">
    <source>
        <dbReference type="PROSITE" id="PS50177"/>
    </source>
</evidence>
<dbReference type="CDD" id="cd14342">
    <property type="entry name" value="UBA_TAP-C"/>
    <property type="match status" value="1"/>
</dbReference>
<dbReference type="InterPro" id="IPR032710">
    <property type="entry name" value="NTF2-like_dom_sf"/>
</dbReference>
<protein>
    <submittedName>
        <fullName evidence="11">NTF2-like protein</fullName>
    </submittedName>
</protein>
<evidence type="ECO:0000256" key="5">
    <source>
        <dbReference type="ARBA" id="ARBA00022737"/>
    </source>
</evidence>
<dbReference type="SUPFAM" id="SSF52058">
    <property type="entry name" value="L domain-like"/>
    <property type="match status" value="1"/>
</dbReference>
<feature type="compositionally biased region" description="Basic and acidic residues" evidence="8">
    <location>
        <begin position="51"/>
        <end position="60"/>
    </location>
</feature>
<keyword evidence="5" id="KW-0677">Repeat</keyword>
<dbReference type="InterPro" id="IPR030217">
    <property type="entry name" value="NXF_fam"/>
</dbReference>
<accession>A0A165NL81</accession>
<dbReference type="GO" id="GO:0005634">
    <property type="term" value="C:nucleus"/>
    <property type="evidence" value="ECO:0007669"/>
    <property type="project" value="UniProtKB-SubCell"/>
</dbReference>
<proteinExistence type="inferred from homology"/>
<evidence type="ECO:0000256" key="1">
    <source>
        <dbReference type="ARBA" id="ARBA00004123"/>
    </source>
</evidence>
<comment type="similarity">
    <text evidence="2">Belongs to the NXF family.</text>
</comment>
<feature type="domain" description="TAP-C" evidence="10">
    <location>
        <begin position="546"/>
        <end position="597"/>
    </location>
</feature>
<keyword evidence="4" id="KW-0433">Leucine-rich repeat</keyword>
<dbReference type="InParanoid" id="A0A165NL81"/>
<gene>
    <name evidence="11" type="ORF">NEOLEDRAFT_1141557</name>
</gene>
<keyword evidence="12" id="KW-1185">Reference proteome</keyword>
<evidence type="ECO:0000256" key="7">
    <source>
        <dbReference type="ARBA" id="ARBA00023242"/>
    </source>
</evidence>
<dbReference type="InterPro" id="IPR018222">
    <property type="entry name" value="Nuclear_transport_factor_2_euk"/>
</dbReference>
<dbReference type="SUPFAM" id="SSF46934">
    <property type="entry name" value="UBA-like"/>
    <property type="match status" value="1"/>
</dbReference>
<dbReference type="AlphaFoldDB" id="A0A165NL81"/>
<dbReference type="SUPFAM" id="SSF54427">
    <property type="entry name" value="NTF2-like"/>
    <property type="match status" value="1"/>
</dbReference>
<name>A0A165NL81_9AGAM</name>
<dbReference type="Gene3D" id="1.10.8.10">
    <property type="entry name" value="DNA helicase RuvA subunit, C-terminal domain"/>
    <property type="match status" value="1"/>
</dbReference>
<dbReference type="OrthoDB" id="25872at2759"/>
<dbReference type="STRING" id="1314782.A0A165NL81"/>
<keyword evidence="3" id="KW-0813">Transport</keyword>
<evidence type="ECO:0000256" key="8">
    <source>
        <dbReference type="SAM" id="MobiDB-lite"/>
    </source>
</evidence>
<dbReference type="PANTHER" id="PTHR10662">
    <property type="entry name" value="NUCLEAR RNA EXPORT FACTOR"/>
    <property type="match status" value="1"/>
</dbReference>
<dbReference type="GO" id="GO:0016973">
    <property type="term" value="P:poly(A)+ mRNA export from nucleus"/>
    <property type="evidence" value="ECO:0007669"/>
    <property type="project" value="TreeGrafter"/>
</dbReference>
<evidence type="ECO:0000313" key="12">
    <source>
        <dbReference type="Proteomes" id="UP000076761"/>
    </source>
</evidence>
<evidence type="ECO:0000259" key="10">
    <source>
        <dbReference type="PROSITE" id="PS51281"/>
    </source>
</evidence>
<dbReference type="Pfam" id="PF22602">
    <property type="entry name" value="NXF_NTF2"/>
    <property type="match status" value="1"/>
</dbReference>
<evidence type="ECO:0000256" key="2">
    <source>
        <dbReference type="ARBA" id="ARBA00009285"/>
    </source>
</evidence>
<dbReference type="PROSITE" id="PS51281">
    <property type="entry name" value="TAP_C"/>
    <property type="match status" value="1"/>
</dbReference>
<comment type="subcellular location">
    <subcellularLocation>
        <location evidence="1">Nucleus</location>
    </subcellularLocation>
</comment>
<dbReference type="Gene3D" id="3.10.450.50">
    <property type="match status" value="1"/>
</dbReference>
<dbReference type="PROSITE" id="PS50177">
    <property type="entry name" value="NTF2_DOMAIN"/>
    <property type="match status" value="1"/>
</dbReference>
<dbReference type="InterPro" id="IPR005637">
    <property type="entry name" value="TAP_C_dom"/>
</dbReference>
<evidence type="ECO:0000256" key="6">
    <source>
        <dbReference type="ARBA" id="ARBA00022816"/>
    </source>
</evidence>
<dbReference type="EMBL" id="KV425633">
    <property type="protein sequence ID" value="KZT19800.1"/>
    <property type="molecule type" value="Genomic_DNA"/>
</dbReference>
<feature type="compositionally biased region" description="Basic and acidic residues" evidence="8">
    <location>
        <begin position="23"/>
        <end position="37"/>
    </location>
</feature>
<feature type="compositionally biased region" description="Basic residues" evidence="8">
    <location>
        <begin position="41"/>
        <end position="50"/>
    </location>
</feature>
<keyword evidence="6" id="KW-0509">mRNA transport</keyword>
<evidence type="ECO:0000256" key="4">
    <source>
        <dbReference type="ARBA" id="ARBA00022614"/>
    </source>
</evidence>
<evidence type="ECO:0000256" key="3">
    <source>
        <dbReference type="ARBA" id="ARBA00022448"/>
    </source>
</evidence>
<dbReference type="PANTHER" id="PTHR10662:SF22">
    <property type="entry name" value="NUCLEAR RNA EXPORT FACTOR 1"/>
    <property type="match status" value="1"/>
</dbReference>